<keyword evidence="2" id="KW-0472">Membrane</keyword>
<evidence type="ECO:0000256" key="1">
    <source>
        <dbReference type="SAM" id="Coils"/>
    </source>
</evidence>
<feature type="coiled-coil region" evidence="1">
    <location>
        <begin position="65"/>
        <end position="92"/>
    </location>
</feature>
<dbReference type="EMBL" id="BACI01000048">
    <property type="protein sequence ID" value="GAA12136.1"/>
    <property type="molecule type" value="Genomic_DNA"/>
</dbReference>
<evidence type="ECO:0000256" key="2">
    <source>
        <dbReference type="SAM" id="Phobius"/>
    </source>
</evidence>
<proteinExistence type="predicted"/>
<comment type="caution">
    <text evidence="3">The sequence shown here is derived from an EMBL/GenBank/DDBJ whole genome shotgun (WGS) entry which is preliminary data.</text>
</comment>
<reference evidence="3 4" key="1">
    <citation type="submission" date="2011-05" db="EMBL/GenBank/DDBJ databases">
        <title>Whole genome shotgun sequence of Gordonia alkanivorans NBRC 16433.</title>
        <authorList>
            <person name="Hosoyama A."/>
            <person name="Nakamura S."/>
            <person name="Takarada H."/>
            <person name="Tsuchikane K."/>
            <person name="Yamazaki S."/>
            <person name="Fujita N."/>
        </authorList>
    </citation>
    <scope>NUCLEOTIDE SEQUENCE [LARGE SCALE GENOMIC DNA]</scope>
    <source>
        <strain evidence="3 4">NBRC 16433</strain>
    </source>
</reference>
<evidence type="ECO:0000313" key="3">
    <source>
        <dbReference type="EMBL" id="GAA12136.1"/>
    </source>
</evidence>
<evidence type="ECO:0000313" key="4">
    <source>
        <dbReference type="Proteomes" id="UP000003558"/>
    </source>
</evidence>
<dbReference type="RefSeq" id="WP_006358282.1">
    <property type="nucleotide sequence ID" value="NZ_BACI01000048.1"/>
</dbReference>
<dbReference type="AlphaFoldDB" id="F9VU47"/>
<keyword evidence="2" id="KW-0812">Transmembrane</keyword>
<keyword evidence="1" id="KW-0175">Coiled coil</keyword>
<keyword evidence="2" id="KW-1133">Transmembrane helix</keyword>
<dbReference type="Proteomes" id="UP000003558">
    <property type="component" value="Unassembled WGS sequence"/>
</dbReference>
<name>F9VU47_9ACTN</name>
<accession>F9VU47</accession>
<organism evidence="3 4">
    <name type="scientific">Gordonia alkanivorans NBRC 16433</name>
    <dbReference type="NCBI Taxonomy" id="1027371"/>
    <lineage>
        <taxon>Bacteria</taxon>
        <taxon>Bacillati</taxon>
        <taxon>Actinomycetota</taxon>
        <taxon>Actinomycetes</taxon>
        <taxon>Mycobacteriales</taxon>
        <taxon>Gordoniaceae</taxon>
        <taxon>Gordonia</taxon>
    </lineage>
</organism>
<dbReference type="STRING" id="1027371.GOALK_048_00980"/>
<feature type="transmembrane region" description="Helical" evidence="2">
    <location>
        <begin position="13"/>
        <end position="34"/>
    </location>
</feature>
<gene>
    <name evidence="3" type="ORF">GOALK_048_00980</name>
</gene>
<sequence>MNGSEWVGLIHEIAWPVTVISLAVIFRLQLAGFLRRVSKLDFKGFGFEFAAALDNAKRAQAMIAASADATQLKTAEDAVQQLERRAQSRTEAALLLYQQVDALMSDLARAHNVRDSSRVRSLRELTAHLSYQEVLTPEVERAVDSFIALWERGSADPKIWADDDIFGTFSQLASSLVAKLPTL</sequence>
<protein>
    <submittedName>
        <fullName evidence="3">Uncharacterized protein</fullName>
    </submittedName>
</protein>